<dbReference type="PANTHER" id="PTHR23427">
    <property type="entry name" value="SURFEIT LOCUS PROTEIN"/>
    <property type="match status" value="1"/>
</dbReference>
<sequence>MRSLRFLLSRRWILFVITVVLLTALAWRLGLWQFHRLEDRKASNAIVENNVSAEPVPVAEVLEVGAPVRASAEWKRVTASGVYDAEDTIVVRYQTREGEPGVDVVVPLRTVEGAVLLVDRGWMPASNRGADVGDVPAPPTGQVDVTGWVRSDATGSSTRVSDQSVRSISSAAIADALDLEVYGGFVDLDTESPAPAQTLEKAELPDLGNGPHFFYGLQWWFFGLLAVFGFFYLLYDEWRGPDRTTGRTRRWLQGPEHAAVDGQHDTVDKA</sequence>
<evidence type="ECO:0000256" key="2">
    <source>
        <dbReference type="ARBA" id="ARBA00022692"/>
    </source>
</evidence>
<dbReference type="GO" id="GO:0016020">
    <property type="term" value="C:membrane"/>
    <property type="evidence" value="ECO:0007669"/>
    <property type="project" value="UniProtKB-SubCell"/>
</dbReference>
<dbReference type="InterPro" id="IPR045214">
    <property type="entry name" value="Surf1/Surf4"/>
</dbReference>
<gene>
    <name evidence="6" type="ORF">NOCA2430054</name>
</gene>
<evidence type="ECO:0000313" key="6">
    <source>
        <dbReference type="EMBL" id="CUR57726.1"/>
    </source>
</evidence>
<feature type="transmembrane region" description="Helical" evidence="5">
    <location>
        <begin position="217"/>
        <end position="235"/>
    </location>
</feature>
<dbReference type="PROSITE" id="PS50895">
    <property type="entry name" value="SURF1"/>
    <property type="match status" value="1"/>
</dbReference>
<keyword evidence="3 5" id="KW-1133">Transmembrane helix</keyword>
<keyword evidence="2 5" id="KW-0812">Transmembrane</keyword>
<evidence type="ECO:0000256" key="5">
    <source>
        <dbReference type="SAM" id="Phobius"/>
    </source>
</evidence>
<dbReference type="InterPro" id="IPR002994">
    <property type="entry name" value="Surf1/Shy1"/>
</dbReference>
<proteinExistence type="predicted"/>
<feature type="transmembrane region" description="Helical" evidence="5">
    <location>
        <begin position="12"/>
        <end position="30"/>
    </location>
</feature>
<name>A0A2P2C6W2_9ZZZZ</name>
<dbReference type="PANTHER" id="PTHR23427:SF2">
    <property type="entry name" value="SURFEIT LOCUS PROTEIN 1"/>
    <property type="match status" value="1"/>
</dbReference>
<protein>
    <submittedName>
        <fullName evidence="6">Conserved membrane spanning protein</fullName>
    </submittedName>
</protein>
<reference evidence="6" key="1">
    <citation type="submission" date="2015-08" db="EMBL/GenBank/DDBJ databases">
        <authorList>
            <person name="Babu N.S."/>
            <person name="Beckwith C.J."/>
            <person name="Beseler K.G."/>
            <person name="Brison A."/>
            <person name="Carone J.V."/>
            <person name="Caskin T.P."/>
            <person name="Diamond M."/>
            <person name="Durham M.E."/>
            <person name="Foxe J.M."/>
            <person name="Go M."/>
            <person name="Henderson B.A."/>
            <person name="Jones I.B."/>
            <person name="McGettigan J.A."/>
            <person name="Micheletti S.J."/>
            <person name="Nasrallah M.E."/>
            <person name="Ortiz D."/>
            <person name="Piller C.R."/>
            <person name="Privatt S.R."/>
            <person name="Schneider S.L."/>
            <person name="Sharp S."/>
            <person name="Smith T.C."/>
            <person name="Stanton J.D."/>
            <person name="Ullery H.E."/>
            <person name="Wilson R.J."/>
            <person name="Serrano M.G."/>
            <person name="Buck G."/>
            <person name="Lee V."/>
            <person name="Wang Y."/>
            <person name="Carvalho R."/>
            <person name="Voegtly L."/>
            <person name="Shi R."/>
            <person name="Duckworth R."/>
            <person name="Johnson A."/>
            <person name="Loviza R."/>
            <person name="Walstead R."/>
            <person name="Shah Z."/>
            <person name="Kiflezghi M."/>
            <person name="Wade K."/>
            <person name="Ball S.L."/>
            <person name="Bradley K.W."/>
            <person name="Asai D.J."/>
            <person name="Bowman C.A."/>
            <person name="Russell D.A."/>
            <person name="Pope W.H."/>
            <person name="Jacobs-Sera D."/>
            <person name="Hendrix R.W."/>
            <person name="Hatfull G.F."/>
        </authorList>
    </citation>
    <scope>NUCLEOTIDE SEQUENCE</scope>
</reference>
<dbReference type="CDD" id="cd06662">
    <property type="entry name" value="SURF1"/>
    <property type="match status" value="1"/>
</dbReference>
<evidence type="ECO:0000256" key="1">
    <source>
        <dbReference type="ARBA" id="ARBA00004370"/>
    </source>
</evidence>
<dbReference type="AlphaFoldDB" id="A0A2P2C6W2"/>
<dbReference type="EMBL" id="CZKA01000038">
    <property type="protein sequence ID" value="CUR57726.1"/>
    <property type="molecule type" value="Genomic_DNA"/>
</dbReference>
<keyword evidence="4 5" id="KW-0472">Membrane</keyword>
<organism evidence="6">
    <name type="scientific">metagenome</name>
    <dbReference type="NCBI Taxonomy" id="256318"/>
    <lineage>
        <taxon>unclassified sequences</taxon>
        <taxon>metagenomes</taxon>
    </lineage>
</organism>
<dbReference type="Pfam" id="PF02104">
    <property type="entry name" value="SURF1"/>
    <property type="match status" value="1"/>
</dbReference>
<accession>A0A2P2C6W2</accession>
<evidence type="ECO:0000256" key="4">
    <source>
        <dbReference type="ARBA" id="ARBA00023136"/>
    </source>
</evidence>
<comment type="subcellular location">
    <subcellularLocation>
        <location evidence="1">Membrane</location>
    </subcellularLocation>
</comment>
<evidence type="ECO:0000256" key="3">
    <source>
        <dbReference type="ARBA" id="ARBA00022989"/>
    </source>
</evidence>